<comment type="caution">
    <text evidence="1">The sequence shown here is derived from an EMBL/GenBank/DDBJ whole genome shotgun (WGS) entry which is preliminary data.</text>
</comment>
<evidence type="ECO:0000313" key="2">
    <source>
        <dbReference type="Proteomes" id="UP001231649"/>
    </source>
</evidence>
<name>A0ACC2R220_9NEOP</name>
<protein>
    <submittedName>
        <fullName evidence="1">Uncharacterized protein</fullName>
    </submittedName>
</protein>
<evidence type="ECO:0000313" key="1">
    <source>
        <dbReference type="EMBL" id="KAJ8730949.1"/>
    </source>
</evidence>
<gene>
    <name evidence="1" type="ORF">PYW08_002362</name>
</gene>
<organism evidence="1 2">
    <name type="scientific">Mythimna loreyi</name>
    <dbReference type="NCBI Taxonomy" id="667449"/>
    <lineage>
        <taxon>Eukaryota</taxon>
        <taxon>Metazoa</taxon>
        <taxon>Ecdysozoa</taxon>
        <taxon>Arthropoda</taxon>
        <taxon>Hexapoda</taxon>
        <taxon>Insecta</taxon>
        <taxon>Pterygota</taxon>
        <taxon>Neoptera</taxon>
        <taxon>Endopterygota</taxon>
        <taxon>Lepidoptera</taxon>
        <taxon>Glossata</taxon>
        <taxon>Ditrysia</taxon>
        <taxon>Noctuoidea</taxon>
        <taxon>Noctuidae</taxon>
        <taxon>Noctuinae</taxon>
        <taxon>Hadenini</taxon>
        <taxon>Mythimna</taxon>
    </lineage>
</organism>
<accession>A0ACC2R220</accession>
<sequence>MTILLRHHLSNASLCKLLSFLFWNWLYFMTAEHAKERGPEWCSRVLTVLHGTVAVLGGYTQCHLPLTTKNLSRRILPSQYMLMIWSWGYFAFDLLWCLMYWSESRVILFHHLAALLSITRYMHKDHTGCTFACTLVLMELTNPLLQARWFLKKMGYGNSLLYSVVEVMYLSLFLFLRGIVGSVAMYYIFTTDFFDLEEKIMSAALYIVSMIFIYDIAGYIRYKYKHEIRDIKREFFYVTDLKTHNERIADRLREEAAAMTWFSQDQPSNQPFYRRIC</sequence>
<keyword evidence="2" id="KW-1185">Reference proteome</keyword>
<proteinExistence type="predicted"/>
<dbReference type="EMBL" id="CM056788">
    <property type="protein sequence ID" value="KAJ8730949.1"/>
    <property type="molecule type" value="Genomic_DNA"/>
</dbReference>
<dbReference type="Proteomes" id="UP001231649">
    <property type="component" value="Chromosome 12"/>
</dbReference>
<reference evidence="1" key="1">
    <citation type="submission" date="2023-03" db="EMBL/GenBank/DDBJ databases">
        <title>Chromosome-level genomes of two armyworms, Mythimna separata and Mythimna loreyi, provide insights into the biosynthesis and reception of sex pheromones.</title>
        <authorList>
            <person name="Zhao H."/>
        </authorList>
    </citation>
    <scope>NUCLEOTIDE SEQUENCE</scope>
    <source>
        <strain evidence="1">BeijingLab</strain>
    </source>
</reference>